<dbReference type="EMBL" id="JACORU010000002">
    <property type="protein sequence ID" value="MBC5764488.1"/>
    <property type="molecule type" value="Genomic_DNA"/>
</dbReference>
<comment type="caution">
    <text evidence="2">The sequence shown here is derived from an EMBL/GenBank/DDBJ whole genome shotgun (WGS) entry which is preliminary data.</text>
</comment>
<organism evidence="2 3">
    <name type="scientific">Ramlibacter albus</name>
    <dbReference type="NCBI Taxonomy" id="2079448"/>
    <lineage>
        <taxon>Bacteria</taxon>
        <taxon>Pseudomonadati</taxon>
        <taxon>Pseudomonadota</taxon>
        <taxon>Betaproteobacteria</taxon>
        <taxon>Burkholderiales</taxon>
        <taxon>Comamonadaceae</taxon>
        <taxon>Ramlibacter</taxon>
    </lineage>
</organism>
<evidence type="ECO:0000259" key="1">
    <source>
        <dbReference type="Pfam" id="PF06812"/>
    </source>
</evidence>
<dbReference type="PANTHER" id="PTHR37951:SF1">
    <property type="entry name" value="TYPE VI SECRETION SYSTEM COMPONENT TSSA1"/>
    <property type="match status" value="1"/>
</dbReference>
<protein>
    <submittedName>
        <fullName evidence="2">Type VI secretion system protein TssA</fullName>
    </submittedName>
</protein>
<name>A0A923M7U3_9BURK</name>
<keyword evidence="3" id="KW-1185">Reference proteome</keyword>
<evidence type="ECO:0000313" key="2">
    <source>
        <dbReference type="EMBL" id="MBC5764488.1"/>
    </source>
</evidence>
<sequence length="370" mass="40816">MPVDVQAELGPLLAALPGDDPCGPSMRFEPVFTEIRLAREEDDPSLPMRQWERPLKKADWALIVDRCTHILSKQSKDLQVAAWLTEAWTRQKGLGGLEKGLCLVRELVAQYWQGVHPRIDEDGDSDARVAPLQWLNESMPGTLRVHVVLVNMGMRKPPRITFAEWDKLTQQELSGEAAAQPAGKDDDAPVTRPEVLAKARGDKSGVHAQQLASVRESIGHIDALDKLLDGHMGVDAPNLHKLKNTLEALERVLGQFLPAAAQPEPEPAEAMMEDEATPGEAPADAGLPAGGIPQAAAPIRFNGVRTRDEAYQALEKLADFLEKTEPHSPTPYLIRRAVNWGKLPLPELMEEIMREEGDLNRMSTLLGLKR</sequence>
<dbReference type="InterPro" id="IPR017740">
    <property type="entry name" value="TssA-like"/>
</dbReference>
<dbReference type="Proteomes" id="UP000596827">
    <property type="component" value="Unassembled WGS sequence"/>
</dbReference>
<evidence type="ECO:0000313" key="3">
    <source>
        <dbReference type="Proteomes" id="UP000596827"/>
    </source>
</evidence>
<dbReference type="Pfam" id="PF06812">
    <property type="entry name" value="ImpA_N"/>
    <property type="match status" value="1"/>
</dbReference>
<reference evidence="2" key="1">
    <citation type="submission" date="2020-08" db="EMBL/GenBank/DDBJ databases">
        <title>Ramlibacter sp. GTP1 16S ribosomal RNA gene genome sequencing and assembly.</title>
        <authorList>
            <person name="Kang M."/>
        </authorList>
    </citation>
    <scope>NUCLEOTIDE SEQUENCE</scope>
    <source>
        <strain evidence="2">GTP1</strain>
    </source>
</reference>
<feature type="domain" description="ImpA N-terminal" evidence="1">
    <location>
        <begin position="13"/>
        <end position="136"/>
    </location>
</feature>
<dbReference type="AlphaFoldDB" id="A0A923M7U3"/>
<gene>
    <name evidence="2" type="primary">tssA</name>
    <name evidence="2" type="ORF">H8R02_08505</name>
</gene>
<dbReference type="PANTHER" id="PTHR37951">
    <property type="entry name" value="CYTOPLASMIC PROTEIN-RELATED"/>
    <property type="match status" value="1"/>
</dbReference>
<dbReference type="InterPro" id="IPR010657">
    <property type="entry name" value="ImpA_N"/>
</dbReference>
<dbReference type="RefSeq" id="WP_187080958.1">
    <property type="nucleotide sequence ID" value="NZ_JACORU010000002.1"/>
</dbReference>
<proteinExistence type="predicted"/>
<accession>A0A923M7U3</accession>
<dbReference type="NCBIfam" id="TIGR03363">
    <property type="entry name" value="VI_chp_8"/>
    <property type="match status" value="1"/>
</dbReference>